<protein>
    <recommendedName>
        <fullName evidence="1">Heterokaryon incompatibility domain-containing protein</fullName>
    </recommendedName>
</protein>
<evidence type="ECO:0000259" key="1">
    <source>
        <dbReference type="Pfam" id="PF06985"/>
    </source>
</evidence>
<dbReference type="PANTHER" id="PTHR24148">
    <property type="entry name" value="ANKYRIN REPEAT DOMAIN-CONTAINING PROTEIN 39 HOMOLOG-RELATED"/>
    <property type="match status" value="1"/>
</dbReference>
<dbReference type="GeneID" id="67018429"/>
<dbReference type="InterPro" id="IPR010730">
    <property type="entry name" value="HET"/>
</dbReference>
<keyword evidence="3" id="KW-1185">Reference proteome</keyword>
<sequence>MSHYTYAPLADSQIRFLRVRRHPATLQLLCNLEPAIVPFGEGYTALSYTWGDLAPTHSVLIEGRIHSVPQNLFDFFQAFVAHPWGSSSIQNMWVDQLCINQFDLAERSKQVGMMNKIFRSASKVLVWLGCDSAMVEAARRLRYDVGDSNDAIATLLRHPYFSRVWVVQEIALARARVVVCGDVELAWSDLLNAVARHFDTLNRIPAVINETEHYRTLEMCLYKYCWNDCHDPRDKLYGLLGLTAERWRINVNYDKPLLEVYLDAVCAVCEELFDIWDPNCFYDGYIEYPVNLESYRTTLLALGVAMGLPKRQLMGLRPFIEAIQTIYHSTLLRNVRFIFTGLLYSKEREQDCAYEATDPKVRITVRWDSVAATRRNPFLRDVIPRMGLQEASGSLQGSEGSGSNEDGPAWDRWWFEHNGRIRYFPCLHTDEFAPSTSAYLWDVPSWAIA</sequence>
<dbReference type="EMBL" id="CAJRGZ010000015">
    <property type="protein sequence ID" value="CAG5140183.1"/>
    <property type="molecule type" value="Genomic_DNA"/>
</dbReference>
<organism evidence="2 3">
    <name type="scientific">Alternaria atra</name>
    <dbReference type="NCBI Taxonomy" id="119953"/>
    <lineage>
        <taxon>Eukaryota</taxon>
        <taxon>Fungi</taxon>
        <taxon>Dikarya</taxon>
        <taxon>Ascomycota</taxon>
        <taxon>Pezizomycotina</taxon>
        <taxon>Dothideomycetes</taxon>
        <taxon>Pleosporomycetidae</taxon>
        <taxon>Pleosporales</taxon>
        <taxon>Pleosporineae</taxon>
        <taxon>Pleosporaceae</taxon>
        <taxon>Alternaria</taxon>
        <taxon>Alternaria sect. Ulocladioides</taxon>
    </lineage>
</organism>
<dbReference type="PANTHER" id="PTHR24148:SF73">
    <property type="entry name" value="HET DOMAIN PROTEIN (AFU_ORTHOLOGUE AFUA_8G01020)"/>
    <property type="match status" value="1"/>
</dbReference>
<reference evidence="2" key="1">
    <citation type="submission" date="2021-05" db="EMBL/GenBank/DDBJ databases">
        <authorList>
            <person name="Stam R."/>
        </authorList>
    </citation>
    <scope>NUCLEOTIDE SEQUENCE</scope>
    <source>
        <strain evidence="2">CS162</strain>
    </source>
</reference>
<comment type="caution">
    <text evidence="2">The sequence shown here is derived from an EMBL/GenBank/DDBJ whole genome shotgun (WGS) entry which is preliminary data.</text>
</comment>
<dbReference type="RefSeq" id="XP_043164182.1">
    <property type="nucleotide sequence ID" value="XM_043308247.1"/>
</dbReference>
<gene>
    <name evidence="2" type="ORF">ALTATR162_LOCUS653</name>
</gene>
<dbReference type="InterPro" id="IPR052895">
    <property type="entry name" value="HetReg/Transcr_Mod"/>
</dbReference>
<dbReference type="Pfam" id="PF06985">
    <property type="entry name" value="HET"/>
    <property type="match status" value="1"/>
</dbReference>
<name>A0A8J2HUG3_9PLEO</name>
<evidence type="ECO:0000313" key="3">
    <source>
        <dbReference type="Proteomes" id="UP000676310"/>
    </source>
</evidence>
<dbReference type="OrthoDB" id="3694607at2759"/>
<dbReference type="AlphaFoldDB" id="A0A8J2HUG3"/>
<accession>A0A8J2HUG3</accession>
<evidence type="ECO:0000313" key="2">
    <source>
        <dbReference type="EMBL" id="CAG5140183.1"/>
    </source>
</evidence>
<dbReference type="Proteomes" id="UP000676310">
    <property type="component" value="Unassembled WGS sequence"/>
</dbReference>
<feature type="domain" description="Heterokaryon incompatibility" evidence="1">
    <location>
        <begin position="43"/>
        <end position="169"/>
    </location>
</feature>
<proteinExistence type="predicted"/>